<proteinExistence type="predicted"/>
<evidence type="ECO:0000313" key="2">
    <source>
        <dbReference type="Proteomes" id="UP000015001"/>
    </source>
</evidence>
<dbReference type="EMBL" id="AOPY01001263">
    <property type="protein sequence ID" value="EPJ42383.1"/>
    <property type="molecule type" value="Genomic_DNA"/>
</dbReference>
<evidence type="ECO:0000313" key="1">
    <source>
        <dbReference type="EMBL" id="EPJ42383.1"/>
    </source>
</evidence>
<dbReference type="PATRIC" id="fig|1283301.3.peg.573"/>
<sequence>MRYQMTITAPSPVVDSSEDAFRRLRALRDRVMEGVLADDPAYLEGRRDYDDALARLRVQMREDLRGRGGGGGSGGSGGRA</sequence>
<dbReference type="HOGENOM" id="CLU_2588072_0_0_11"/>
<protein>
    <submittedName>
        <fullName evidence="1">Uncharacterized protein</fullName>
    </submittedName>
</protein>
<dbReference type="Proteomes" id="UP000015001">
    <property type="component" value="Unassembled WGS sequence"/>
</dbReference>
<keyword evidence="2" id="KW-1185">Reference proteome</keyword>
<organism evidence="1 2">
    <name type="scientific">Streptomyces afghaniensis 772</name>
    <dbReference type="NCBI Taxonomy" id="1283301"/>
    <lineage>
        <taxon>Bacteria</taxon>
        <taxon>Bacillati</taxon>
        <taxon>Actinomycetota</taxon>
        <taxon>Actinomycetes</taxon>
        <taxon>Kitasatosporales</taxon>
        <taxon>Streptomycetaceae</taxon>
        <taxon>Streptomyces</taxon>
    </lineage>
</organism>
<gene>
    <name evidence="1" type="ORF">STAFG_0585</name>
</gene>
<name>S4MSA4_9ACTN</name>
<accession>S4MSA4</accession>
<reference evidence="1 2" key="1">
    <citation type="submission" date="2013-02" db="EMBL/GenBank/DDBJ databases">
        <title>Draft Genome Sequence of Streptomyces afghaniensis, Which Produces Compounds of the Julimycin B-Complex.</title>
        <authorList>
            <person name="Gruening B.A."/>
            <person name="Praeg A."/>
            <person name="Erxleben A."/>
            <person name="Guenther S."/>
            <person name="Fiedler H.-P."/>
            <person name="Goodfellow M."/>
            <person name="Mueller M."/>
        </authorList>
    </citation>
    <scope>NUCLEOTIDE SEQUENCE [LARGE SCALE GENOMIC DNA]</scope>
    <source>
        <strain evidence="1 2">772</strain>
    </source>
</reference>
<comment type="caution">
    <text evidence="1">The sequence shown here is derived from an EMBL/GenBank/DDBJ whole genome shotgun (WGS) entry which is preliminary data.</text>
</comment>
<dbReference type="AlphaFoldDB" id="S4MSA4"/>